<evidence type="ECO:0000256" key="5">
    <source>
        <dbReference type="SAM" id="SignalP"/>
    </source>
</evidence>
<keyword evidence="2" id="KW-0813">Transport</keyword>
<proteinExistence type="inferred from homology"/>
<keyword evidence="8" id="KW-1185">Reference proteome</keyword>
<evidence type="ECO:0000256" key="3">
    <source>
        <dbReference type="ARBA" id="ARBA00022729"/>
    </source>
</evidence>
<evidence type="ECO:0000256" key="4">
    <source>
        <dbReference type="ARBA" id="ARBA00022970"/>
    </source>
</evidence>
<dbReference type="PRINTS" id="PR00337">
    <property type="entry name" value="LEUILEVALBP"/>
</dbReference>
<dbReference type="Pfam" id="PF13458">
    <property type="entry name" value="Peripla_BP_6"/>
    <property type="match status" value="1"/>
</dbReference>
<comment type="caution">
    <text evidence="7">The sequence shown here is derived from an EMBL/GenBank/DDBJ whole genome shotgun (WGS) entry which is preliminary data.</text>
</comment>
<dbReference type="InterPro" id="IPR000709">
    <property type="entry name" value="Leu_Ile_Val-bd"/>
</dbReference>
<dbReference type="Proteomes" id="UP000270342">
    <property type="component" value="Unassembled WGS sequence"/>
</dbReference>
<dbReference type="CDD" id="cd06338">
    <property type="entry name" value="PBP1_ABC_ligand_binding-like"/>
    <property type="match status" value="1"/>
</dbReference>
<dbReference type="Gene3D" id="3.40.50.2300">
    <property type="match status" value="2"/>
</dbReference>
<keyword evidence="4" id="KW-0029">Amino-acid transport</keyword>
<dbReference type="InterPro" id="IPR028081">
    <property type="entry name" value="Leu-bd"/>
</dbReference>
<dbReference type="AlphaFoldDB" id="A0A494YEB1"/>
<dbReference type="InterPro" id="IPR051010">
    <property type="entry name" value="BCAA_transport"/>
</dbReference>
<evidence type="ECO:0000313" key="7">
    <source>
        <dbReference type="EMBL" id="RKP58417.1"/>
    </source>
</evidence>
<organism evidence="7 8">
    <name type="scientific">Pararobbsia silviterrae</name>
    <dbReference type="NCBI Taxonomy" id="1792498"/>
    <lineage>
        <taxon>Bacteria</taxon>
        <taxon>Pseudomonadati</taxon>
        <taxon>Pseudomonadota</taxon>
        <taxon>Betaproteobacteria</taxon>
        <taxon>Burkholderiales</taxon>
        <taxon>Burkholderiaceae</taxon>
        <taxon>Pararobbsia</taxon>
    </lineage>
</organism>
<feature type="domain" description="Leucine-binding protein" evidence="6">
    <location>
        <begin position="30"/>
        <end position="375"/>
    </location>
</feature>
<evidence type="ECO:0000313" key="8">
    <source>
        <dbReference type="Proteomes" id="UP000270342"/>
    </source>
</evidence>
<feature type="chain" id="PRO_5019796661" evidence="5">
    <location>
        <begin position="26"/>
        <end position="398"/>
    </location>
</feature>
<gene>
    <name evidence="7" type="ORF">D7S86_00140</name>
</gene>
<dbReference type="SUPFAM" id="SSF53822">
    <property type="entry name" value="Periplasmic binding protein-like I"/>
    <property type="match status" value="1"/>
</dbReference>
<feature type="signal peptide" evidence="5">
    <location>
        <begin position="1"/>
        <end position="25"/>
    </location>
</feature>
<evidence type="ECO:0000256" key="1">
    <source>
        <dbReference type="ARBA" id="ARBA00010062"/>
    </source>
</evidence>
<comment type="similarity">
    <text evidence="1">Belongs to the leucine-binding protein family.</text>
</comment>
<dbReference type="OrthoDB" id="9058175at2"/>
<dbReference type="PANTHER" id="PTHR30483:SF37">
    <property type="entry name" value="ABC TRANSPORTER SUBSTRATE-BINDING PROTEIN"/>
    <property type="match status" value="1"/>
</dbReference>
<name>A0A494YEB1_9BURK</name>
<evidence type="ECO:0000256" key="2">
    <source>
        <dbReference type="ARBA" id="ARBA00022448"/>
    </source>
</evidence>
<reference evidence="7 8" key="1">
    <citation type="submission" date="2018-10" db="EMBL/GenBank/DDBJ databases">
        <title>Robbsia sp. DHC34, isolated from soil.</title>
        <authorList>
            <person name="Gao Z.-H."/>
            <person name="Qiu L.-H."/>
        </authorList>
    </citation>
    <scope>NUCLEOTIDE SEQUENCE [LARGE SCALE GENOMIC DNA]</scope>
    <source>
        <strain evidence="7 8">DHC34</strain>
    </source>
</reference>
<keyword evidence="3 5" id="KW-0732">Signal</keyword>
<dbReference type="GO" id="GO:0006865">
    <property type="term" value="P:amino acid transport"/>
    <property type="evidence" value="ECO:0007669"/>
    <property type="project" value="UniProtKB-KW"/>
</dbReference>
<evidence type="ECO:0000259" key="6">
    <source>
        <dbReference type="Pfam" id="PF13458"/>
    </source>
</evidence>
<dbReference type="EMBL" id="RBZU01000001">
    <property type="protein sequence ID" value="RKP58417.1"/>
    <property type="molecule type" value="Genomic_DNA"/>
</dbReference>
<dbReference type="InterPro" id="IPR028082">
    <property type="entry name" value="Peripla_BP_I"/>
</dbReference>
<protein>
    <submittedName>
        <fullName evidence="7">ABC transporter substrate-binding protein</fullName>
    </submittedName>
</protein>
<dbReference type="PANTHER" id="PTHR30483">
    <property type="entry name" value="LEUCINE-SPECIFIC-BINDING PROTEIN"/>
    <property type="match status" value="1"/>
</dbReference>
<sequence length="398" mass="42595">MIRYPVLLRTLMSALTLAFAGHAIAADELVIGASLPLSGPLAGFGAYQKWGYETAANDINKAGGLSVGDKKYTIKVVIRDDKTDPNVTASNTETLISRDGAVAMLGSCTPALVNAGALVAERRKVPLVSGCDPLGAFKSVRKWNYAWVLFFDEGDLGTAPFRMLADLKLETNKKVAILADNGPDGRVVGGQIWPAAAKQGGYTVVQSQDFPVDSQQFTSMIGQAKAADADIALVDAIPPQAISIRKQMVAADYHPKLLDMEKGAEPEQFATALGPLAEGVLVGGYWDPSFPYPGAADLGKRFEAETKQTQSQHIADSFTAAQVLFDAIAKAGSLDREKINEAIAKTDKTYVVGPVKFDHDHTSRIPIAMMQWQNGKAVTVWPKDRANGKLIFPLPAAH</sequence>
<accession>A0A494YEB1</accession>